<reference evidence="1" key="2">
    <citation type="journal article" date="2015" name="Data Brief">
        <title>Shoot transcriptome of the giant reed, Arundo donax.</title>
        <authorList>
            <person name="Barrero R.A."/>
            <person name="Guerrero F.D."/>
            <person name="Moolhuijzen P."/>
            <person name="Goolsby J.A."/>
            <person name="Tidwell J."/>
            <person name="Bellgard S.E."/>
            <person name="Bellgard M.I."/>
        </authorList>
    </citation>
    <scope>NUCLEOTIDE SEQUENCE</scope>
    <source>
        <tissue evidence="1">Shoot tissue taken approximately 20 cm above the soil surface</tissue>
    </source>
</reference>
<sequence>MATSSLGDEVGGVWCVASVVLVRRESRMGNEMKWYLDCLVMHSRNRIHYQPVRF</sequence>
<protein>
    <submittedName>
        <fullName evidence="1">Uncharacterized protein</fullName>
    </submittedName>
</protein>
<organism evidence="1">
    <name type="scientific">Arundo donax</name>
    <name type="common">Giant reed</name>
    <name type="synonym">Donax arundinaceus</name>
    <dbReference type="NCBI Taxonomy" id="35708"/>
    <lineage>
        <taxon>Eukaryota</taxon>
        <taxon>Viridiplantae</taxon>
        <taxon>Streptophyta</taxon>
        <taxon>Embryophyta</taxon>
        <taxon>Tracheophyta</taxon>
        <taxon>Spermatophyta</taxon>
        <taxon>Magnoliopsida</taxon>
        <taxon>Liliopsida</taxon>
        <taxon>Poales</taxon>
        <taxon>Poaceae</taxon>
        <taxon>PACMAD clade</taxon>
        <taxon>Arundinoideae</taxon>
        <taxon>Arundineae</taxon>
        <taxon>Arundo</taxon>
    </lineage>
</organism>
<proteinExistence type="predicted"/>
<accession>A0A0A9ANS5</accession>
<dbReference type="EMBL" id="GBRH01249168">
    <property type="protein sequence ID" value="JAD48727.1"/>
    <property type="molecule type" value="Transcribed_RNA"/>
</dbReference>
<evidence type="ECO:0000313" key="1">
    <source>
        <dbReference type="EMBL" id="JAD48727.1"/>
    </source>
</evidence>
<name>A0A0A9ANS5_ARUDO</name>
<dbReference type="AlphaFoldDB" id="A0A0A9ANS5"/>
<reference evidence="1" key="1">
    <citation type="submission" date="2014-09" db="EMBL/GenBank/DDBJ databases">
        <authorList>
            <person name="Magalhaes I.L.F."/>
            <person name="Oliveira U."/>
            <person name="Santos F.R."/>
            <person name="Vidigal T.H.D.A."/>
            <person name="Brescovit A.D."/>
            <person name="Santos A.J."/>
        </authorList>
    </citation>
    <scope>NUCLEOTIDE SEQUENCE</scope>
    <source>
        <tissue evidence="1">Shoot tissue taken approximately 20 cm above the soil surface</tissue>
    </source>
</reference>